<dbReference type="PANTHER" id="PTHR43861">
    <property type="entry name" value="TRANS-ACONITATE 2-METHYLTRANSFERASE-RELATED"/>
    <property type="match status" value="1"/>
</dbReference>
<reference evidence="4 5" key="1">
    <citation type="submission" date="2023-12" db="EMBL/GenBank/DDBJ databases">
        <title>Streptomyces sp. V4-01.</title>
        <authorList>
            <person name="Somphong A."/>
            <person name="Phongsopitanun W."/>
        </authorList>
    </citation>
    <scope>NUCLEOTIDE SEQUENCE [LARGE SCALE GENOMIC DNA]</scope>
    <source>
        <strain evidence="4 5">V4-01</strain>
    </source>
</reference>
<evidence type="ECO:0000313" key="4">
    <source>
        <dbReference type="EMBL" id="MEE4546523.1"/>
    </source>
</evidence>
<evidence type="ECO:0000259" key="3">
    <source>
        <dbReference type="Pfam" id="PF13649"/>
    </source>
</evidence>
<protein>
    <submittedName>
        <fullName evidence="4">Class I SAM-dependent methyltransferase</fullName>
        <ecNumber evidence="4">2.1.1.-</ecNumber>
    </submittedName>
</protein>
<keyword evidence="1 4" id="KW-0808">Transferase</keyword>
<dbReference type="InterPro" id="IPR029063">
    <property type="entry name" value="SAM-dependent_MTases_sf"/>
</dbReference>
<gene>
    <name evidence="4" type="ORF">V2S66_31730</name>
</gene>
<dbReference type="GO" id="GO:0008168">
    <property type="term" value="F:methyltransferase activity"/>
    <property type="evidence" value="ECO:0007669"/>
    <property type="project" value="UniProtKB-KW"/>
</dbReference>
<keyword evidence="4" id="KW-0489">Methyltransferase</keyword>
<dbReference type="EC" id="2.1.1.-" evidence="4"/>
<feature type="domain" description="Methyltransferase" evidence="3">
    <location>
        <begin position="112"/>
        <end position="205"/>
    </location>
</feature>
<dbReference type="RefSeq" id="WP_330800222.1">
    <property type="nucleotide sequence ID" value="NZ_JAZEWV010000047.1"/>
</dbReference>
<dbReference type="InterPro" id="IPR041698">
    <property type="entry name" value="Methyltransf_25"/>
</dbReference>
<proteinExistence type="predicted"/>
<dbReference type="Proteomes" id="UP001344658">
    <property type="component" value="Unassembled WGS sequence"/>
</dbReference>
<feature type="region of interest" description="Disordered" evidence="2">
    <location>
        <begin position="1"/>
        <end position="78"/>
    </location>
</feature>
<feature type="compositionally biased region" description="Basic and acidic residues" evidence="2">
    <location>
        <begin position="1"/>
        <end position="26"/>
    </location>
</feature>
<accession>A0ABU7PLG4</accession>
<evidence type="ECO:0000313" key="5">
    <source>
        <dbReference type="Proteomes" id="UP001344658"/>
    </source>
</evidence>
<name>A0ABU7PLG4_9ACTN</name>
<feature type="compositionally biased region" description="Basic and acidic residues" evidence="2">
    <location>
        <begin position="36"/>
        <end position="69"/>
    </location>
</feature>
<dbReference type="GO" id="GO:0032259">
    <property type="term" value="P:methylation"/>
    <property type="evidence" value="ECO:0007669"/>
    <property type="project" value="UniProtKB-KW"/>
</dbReference>
<dbReference type="EMBL" id="JAZEWV010000047">
    <property type="protein sequence ID" value="MEE4546523.1"/>
    <property type="molecule type" value="Genomic_DNA"/>
</dbReference>
<evidence type="ECO:0000256" key="1">
    <source>
        <dbReference type="ARBA" id="ARBA00022679"/>
    </source>
</evidence>
<dbReference type="SUPFAM" id="SSF53335">
    <property type="entry name" value="S-adenosyl-L-methionine-dependent methyltransferases"/>
    <property type="match status" value="1"/>
</dbReference>
<sequence>MSGEHGEHGESGERDQQDRRDGREGPAPEGPPGEAYAERAHGHEAGHGVGHEDRHDHRHEPDGEPRPDGEPDGEGDAAYWDARYGASERIWSGKPNAVLVREVEGLKPGRALDLGCGEGADAIWLAEHGWSVVAVDISQVALDRAEGHCRDAGLSDRVHWQRHDLAQSFPSGSFDLVSAHFLHSPFDMPRDRILRDAAAAVARGGVLLVAGHAAFPPWAPHQEHHDHVDLPTPHEVYDGLALASDAWELLTAEEHEQPMQDQEGRPAIRRDNLLKLRRLM</sequence>
<dbReference type="Pfam" id="PF13649">
    <property type="entry name" value="Methyltransf_25"/>
    <property type="match status" value="1"/>
</dbReference>
<dbReference type="CDD" id="cd02440">
    <property type="entry name" value="AdoMet_MTases"/>
    <property type="match status" value="1"/>
</dbReference>
<dbReference type="Gene3D" id="3.40.50.150">
    <property type="entry name" value="Vaccinia Virus protein VP39"/>
    <property type="match status" value="1"/>
</dbReference>
<keyword evidence="5" id="KW-1185">Reference proteome</keyword>
<evidence type="ECO:0000256" key="2">
    <source>
        <dbReference type="SAM" id="MobiDB-lite"/>
    </source>
</evidence>
<organism evidence="4 5">
    <name type="scientific">Actinacidiphila polyblastidii</name>
    <dbReference type="NCBI Taxonomy" id="3110430"/>
    <lineage>
        <taxon>Bacteria</taxon>
        <taxon>Bacillati</taxon>
        <taxon>Actinomycetota</taxon>
        <taxon>Actinomycetes</taxon>
        <taxon>Kitasatosporales</taxon>
        <taxon>Streptomycetaceae</taxon>
        <taxon>Actinacidiphila</taxon>
    </lineage>
</organism>
<comment type="caution">
    <text evidence="4">The sequence shown here is derived from an EMBL/GenBank/DDBJ whole genome shotgun (WGS) entry which is preliminary data.</text>
</comment>